<evidence type="ECO:0000256" key="1">
    <source>
        <dbReference type="SAM" id="MobiDB-lite"/>
    </source>
</evidence>
<feature type="region of interest" description="Disordered" evidence="1">
    <location>
        <begin position="118"/>
        <end position="164"/>
    </location>
</feature>
<dbReference type="Pfam" id="PF16537">
    <property type="entry name" value="T2SSB"/>
    <property type="match status" value="1"/>
</dbReference>
<dbReference type="GO" id="GO:0015627">
    <property type="term" value="C:type II protein secretion system complex"/>
    <property type="evidence" value="ECO:0007669"/>
    <property type="project" value="InterPro"/>
</dbReference>
<organism evidence="3 4">
    <name type="scientific">Marinobacterium nitratireducens</name>
    <dbReference type="NCBI Taxonomy" id="518897"/>
    <lineage>
        <taxon>Bacteria</taxon>
        <taxon>Pseudomonadati</taxon>
        <taxon>Pseudomonadota</taxon>
        <taxon>Gammaproteobacteria</taxon>
        <taxon>Oceanospirillales</taxon>
        <taxon>Oceanospirillaceae</taxon>
        <taxon>Marinobacterium</taxon>
    </lineage>
</organism>
<dbReference type="EMBL" id="BMLT01000003">
    <property type="protein sequence ID" value="GGO80097.1"/>
    <property type="molecule type" value="Genomic_DNA"/>
</dbReference>
<name>A0A918DQI9_9GAMM</name>
<feature type="compositionally biased region" description="Low complexity" evidence="1">
    <location>
        <begin position="141"/>
        <end position="164"/>
    </location>
</feature>
<proteinExistence type="predicted"/>
<gene>
    <name evidence="3" type="ORF">GCM10011348_16030</name>
</gene>
<dbReference type="RefSeq" id="WP_188860053.1">
    <property type="nucleotide sequence ID" value="NZ_BMLT01000003.1"/>
</dbReference>
<dbReference type="Proteomes" id="UP000599578">
    <property type="component" value="Unassembled WGS sequence"/>
</dbReference>
<accession>A0A918DQI9</accession>
<reference evidence="3 4" key="1">
    <citation type="journal article" date="2014" name="Int. J. Syst. Evol. Microbiol.">
        <title>Complete genome sequence of Corynebacterium casei LMG S-19264T (=DSM 44701T), isolated from a smear-ripened cheese.</title>
        <authorList>
            <consortium name="US DOE Joint Genome Institute (JGI-PGF)"/>
            <person name="Walter F."/>
            <person name="Albersmeier A."/>
            <person name="Kalinowski J."/>
            <person name="Ruckert C."/>
        </authorList>
    </citation>
    <scope>NUCLEOTIDE SEQUENCE [LARGE SCALE GENOMIC DNA]</scope>
    <source>
        <strain evidence="3 4">CGMCC 1.7286</strain>
    </source>
</reference>
<evidence type="ECO:0000259" key="2">
    <source>
        <dbReference type="Pfam" id="PF16537"/>
    </source>
</evidence>
<sequence>MSYILDALKQSESKRKAEPPPNPEGAAVIARPRRQTRPGGRMKWLLPLLAIMAVLVWWQRTMQPGPETGVVVPVEKAATVAPAESQPSAAAPTPRDVAAIAPDAASADDLRGVRIQVQEPVPAPATTAVVRTPPSRPSERPAPAQQQPAAAETDTAVAETPAAPASPYDDVPYWRQLPVEVQRSLPELKFSVHIYSDDPASRRVKVGERMLREGQIITQDVRLVAIIPRGVILSKQEYRFRMNAL</sequence>
<evidence type="ECO:0000313" key="3">
    <source>
        <dbReference type="EMBL" id="GGO80097.1"/>
    </source>
</evidence>
<dbReference type="AlphaFoldDB" id="A0A918DQI9"/>
<comment type="caution">
    <text evidence="3">The sequence shown here is derived from an EMBL/GenBank/DDBJ whole genome shotgun (WGS) entry which is preliminary data.</text>
</comment>
<evidence type="ECO:0000313" key="4">
    <source>
        <dbReference type="Proteomes" id="UP000599578"/>
    </source>
</evidence>
<dbReference type="InterPro" id="IPR032389">
    <property type="entry name" value="GspB_C"/>
</dbReference>
<keyword evidence="4" id="KW-1185">Reference proteome</keyword>
<feature type="domain" description="Type II secretion system protein GspB C-terminal" evidence="2">
    <location>
        <begin position="185"/>
        <end position="244"/>
    </location>
</feature>
<protein>
    <recommendedName>
        <fullName evidence="2">Type II secretion system protein GspB C-terminal domain-containing protein</fullName>
    </recommendedName>
</protein>